<feature type="region of interest" description="Disordered" evidence="1">
    <location>
        <begin position="38"/>
        <end position="65"/>
    </location>
</feature>
<organism evidence="2 3">
    <name type="scientific">Puccinia graminis f. sp. tritici</name>
    <dbReference type="NCBI Taxonomy" id="56615"/>
    <lineage>
        <taxon>Eukaryota</taxon>
        <taxon>Fungi</taxon>
        <taxon>Dikarya</taxon>
        <taxon>Basidiomycota</taxon>
        <taxon>Pucciniomycotina</taxon>
        <taxon>Pucciniomycetes</taxon>
        <taxon>Pucciniales</taxon>
        <taxon>Pucciniaceae</taxon>
        <taxon>Puccinia</taxon>
    </lineage>
</organism>
<sequence length="65" mass="6844">MPYLFGGFKPTTSKTPFPILSNVNPGIRTSGPNVASITGREIESNSPSSFSSKESRLLGQPGESS</sequence>
<comment type="caution">
    <text evidence="2">The sequence shown here is derived from an EMBL/GenBank/DDBJ whole genome shotgun (WGS) entry which is preliminary data.</text>
</comment>
<evidence type="ECO:0000256" key="1">
    <source>
        <dbReference type="SAM" id="MobiDB-lite"/>
    </source>
</evidence>
<name>A0A5B0QI36_PUCGR</name>
<evidence type="ECO:0000313" key="3">
    <source>
        <dbReference type="Proteomes" id="UP000324748"/>
    </source>
</evidence>
<dbReference type="EMBL" id="VSWC01000015">
    <property type="protein sequence ID" value="KAA1112887.1"/>
    <property type="molecule type" value="Genomic_DNA"/>
</dbReference>
<dbReference type="Proteomes" id="UP000324748">
    <property type="component" value="Unassembled WGS sequence"/>
</dbReference>
<keyword evidence="3" id="KW-1185">Reference proteome</keyword>
<protein>
    <submittedName>
        <fullName evidence="2">Uncharacterized protein</fullName>
    </submittedName>
</protein>
<evidence type="ECO:0000313" key="2">
    <source>
        <dbReference type="EMBL" id="KAA1112887.1"/>
    </source>
</evidence>
<gene>
    <name evidence="2" type="ORF">PGT21_014376</name>
</gene>
<reference evidence="2 3" key="1">
    <citation type="submission" date="2019-05" db="EMBL/GenBank/DDBJ databases">
        <title>Emergence of the Ug99 lineage of the wheat stem rust pathogen through somatic hybridization.</title>
        <authorList>
            <person name="Li F."/>
            <person name="Upadhyaya N.M."/>
            <person name="Sperschneider J."/>
            <person name="Matny O."/>
            <person name="Nguyen-Phuc H."/>
            <person name="Mago R."/>
            <person name="Raley C."/>
            <person name="Miller M.E."/>
            <person name="Silverstein K.A.T."/>
            <person name="Henningsen E."/>
            <person name="Hirsch C.D."/>
            <person name="Visser B."/>
            <person name="Pretorius Z.A."/>
            <person name="Steffenson B.J."/>
            <person name="Schwessinger B."/>
            <person name="Dodds P.N."/>
            <person name="Figueroa M."/>
        </authorList>
    </citation>
    <scope>NUCLEOTIDE SEQUENCE [LARGE SCALE GENOMIC DNA]</scope>
    <source>
        <strain evidence="2">21-0</strain>
    </source>
</reference>
<accession>A0A5B0QI36</accession>
<dbReference type="AlphaFoldDB" id="A0A5B0QI36"/>
<proteinExistence type="predicted"/>